<organism evidence="2 3">
    <name type="scientific">Dunaliella salina</name>
    <name type="common">Green alga</name>
    <name type="synonym">Protococcus salinus</name>
    <dbReference type="NCBI Taxonomy" id="3046"/>
    <lineage>
        <taxon>Eukaryota</taxon>
        <taxon>Viridiplantae</taxon>
        <taxon>Chlorophyta</taxon>
        <taxon>core chlorophytes</taxon>
        <taxon>Chlorophyceae</taxon>
        <taxon>CS clade</taxon>
        <taxon>Chlamydomonadales</taxon>
        <taxon>Dunaliellaceae</taxon>
        <taxon>Dunaliella</taxon>
    </lineage>
</organism>
<protein>
    <recommendedName>
        <fullName evidence="1">CobW/HypB/UreG nucleotide-binding domain-containing protein</fullName>
    </recommendedName>
</protein>
<dbReference type="Gene3D" id="3.40.50.300">
    <property type="entry name" value="P-loop containing nucleotide triphosphate hydrolases"/>
    <property type="match status" value="1"/>
</dbReference>
<name>A0ABQ7FSX4_DUNSA</name>
<reference evidence="2" key="1">
    <citation type="submission" date="2017-08" db="EMBL/GenBank/DDBJ databases">
        <authorList>
            <person name="Polle J.E."/>
            <person name="Barry K."/>
            <person name="Cushman J."/>
            <person name="Schmutz J."/>
            <person name="Tran D."/>
            <person name="Hathwaick L.T."/>
            <person name="Yim W.C."/>
            <person name="Jenkins J."/>
            <person name="Mckie-Krisberg Z.M."/>
            <person name="Prochnik S."/>
            <person name="Lindquist E."/>
            <person name="Dockter R.B."/>
            <person name="Adam C."/>
            <person name="Molina H."/>
            <person name="Bunkerborg J."/>
            <person name="Jin E."/>
            <person name="Buchheim M."/>
            <person name="Magnuson J."/>
        </authorList>
    </citation>
    <scope>NUCLEOTIDE SEQUENCE</scope>
    <source>
        <strain evidence="2">CCAP 19/18</strain>
    </source>
</reference>
<evidence type="ECO:0000313" key="3">
    <source>
        <dbReference type="Proteomes" id="UP000815325"/>
    </source>
</evidence>
<keyword evidence="3" id="KW-1185">Reference proteome</keyword>
<comment type="caution">
    <text evidence="2">The sequence shown here is derived from an EMBL/GenBank/DDBJ whole genome shotgun (WGS) entry which is preliminary data.</text>
</comment>
<feature type="domain" description="CobW/HypB/UreG nucleotide-binding" evidence="1">
    <location>
        <begin position="17"/>
        <end position="66"/>
    </location>
</feature>
<feature type="non-terminal residue" evidence="2">
    <location>
        <position position="77"/>
    </location>
</feature>
<proteinExistence type="predicted"/>
<dbReference type="Pfam" id="PF02492">
    <property type="entry name" value="cobW"/>
    <property type="match status" value="1"/>
</dbReference>
<evidence type="ECO:0000259" key="1">
    <source>
        <dbReference type="Pfam" id="PF02492"/>
    </source>
</evidence>
<dbReference type="Proteomes" id="UP000815325">
    <property type="component" value="Unassembled WGS sequence"/>
</dbReference>
<dbReference type="InterPro" id="IPR051927">
    <property type="entry name" value="Zn_Chap_cDPG_Synth"/>
</dbReference>
<dbReference type="PANTHER" id="PTHR43603:SF1">
    <property type="entry name" value="ZINC-REGULATED GTPASE METALLOPROTEIN ACTIVATOR 1"/>
    <property type="match status" value="1"/>
</dbReference>
<accession>A0ABQ7FSX4</accession>
<dbReference type="InterPro" id="IPR027417">
    <property type="entry name" value="P-loop_NTPase"/>
</dbReference>
<dbReference type="InterPro" id="IPR003495">
    <property type="entry name" value="CobW/HypB/UreG_nucleotide-bd"/>
</dbReference>
<gene>
    <name evidence="2" type="ORF">DUNSADRAFT_13346</name>
</gene>
<dbReference type="SUPFAM" id="SSF52540">
    <property type="entry name" value="P-loop containing nucleoside triphosphate hydrolases"/>
    <property type="match status" value="1"/>
</dbReference>
<sequence length="77" mass="8347">MAAQEAIDAVMQQQKTPVTMLSGYLGTGKTTVLRHLLENSKDKIACVVNDVASVNIDAKLVRNDRARTNDAKTSTTK</sequence>
<dbReference type="PANTHER" id="PTHR43603">
    <property type="entry name" value="COBW DOMAIN-CONTAINING PROTEIN DDB_G0274527"/>
    <property type="match status" value="1"/>
</dbReference>
<evidence type="ECO:0000313" key="2">
    <source>
        <dbReference type="EMBL" id="KAF5825233.1"/>
    </source>
</evidence>
<dbReference type="EMBL" id="MU074656">
    <property type="protein sequence ID" value="KAF5825233.1"/>
    <property type="molecule type" value="Genomic_DNA"/>
</dbReference>